<reference evidence="1 2" key="1">
    <citation type="submission" date="2018-08" db="EMBL/GenBank/DDBJ databases">
        <title>Draft genome of candidate division NPL-UPA2 bacterium Unc8 that adapted to ultra-basic serpentinizing groundwater.</title>
        <authorList>
            <person name="Ishii S."/>
            <person name="Suzuki S."/>
            <person name="Nealson K.H."/>
        </authorList>
    </citation>
    <scope>NUCLEOTIDE SEQUENCE [LARGE SCALE GENOMIC DNA]</scope>
    <source>
        <strain evidence="1">Unc8</strain>
    </source>
</reference>
<dbReference type="GO" id="GO:0009236">
    <property type="term" value="P:cobalamin biosynthetic process"/>
    <property type="evidence" value="ECO:0007669"/>
    <property type="project" value="InterPro"/>
</dbReference>
<dbReference type="GO" id="GO:0008817">
    <property type="term" value="F:corrinoid adenosyltransferase activity"/>
    <property type="evidence" value="ECO:0007669"/>
    <property type="project" value="InterPro"/>
</dbReference>
<dbReference type="Pfam" id="PF02572">
    <property type="entry name" value="CobA_CobO_BtuR"/>
    <property type="match status" value="1"/>
</dbReference>
<dbReference type="InterPro" id="IPR003724">
    <property type="entry name" value="CblAdoTrfase_CobA"/>
</dbReference>
<dbReference type="GO" id="GO:0005524">
    <property type="term" value="F:ATP binding"/>
    <property type="evidence" value="ECO:0007669"/>
    <property type="project" value="InterPro"/>
</dbReference>
<dbReference type="PIRSF" id="PIRSF015617">
    <property type="entry name" value="Adensltrnsf_CobA"/>
    <property type="match status" value="1"/>
</dbReference>
<dbReference type="PANTHER" id="PTHR46638">
    <property type="entry name" value="CORRINOID ADENOSYLTRANSFERASE"/>
    <property type="match status" value="1"/>
</dbReference>
<dbReference type="PANTHER" id="PTHR46638:SF1">
    <property type="entry name" value="CORRINOID ADENOSYLTRANSFERASE"/>
    <property type="match status" value="1"/>
</dbReference>
<gene>
    <name evidence="1" type="ORF">B9J77_00445</name>
</gene>
<proteinExistence type="predicted"/>
<dbReference type="Gene3D" id="3.40.50.300">
    <property type="entry name" value="P-loop containing nucleotide triphosphate hydrolases"/>
    <property type="match status" value="1"/>
</dbReference>
<evidence type="ECO:0000313" key="1">
    <source>
        <dbReference type="EMBL" id="RII01040.1"/>
    </source>
</evidence>
<evidence type="ECO:0000313" key="2">
    <source>
        <dbReference type="Proteomes" id="UP000266287"/>
    </source>
</evidence>
<keyword evidence="1" id="KW-0808">Transferase</keyword>
<dbReference type="Proteomes" id="UP000266287">
    <property type="component" value="Unassembled WGS sequence"/>
</dbReference>
<sequence>MRRMGLIQVYTGDGKGKTTAAVGLACRARAHNLKVCYIYFHKDPDVWGYGEVKNLQRLGVDVFGFSKEHPFCKDVGTKEVRRECLKGLEFIKKDVYRQDKYDILILDEINISLRDGFLKEEEIVEILDSKPEKLELILTGRGAGDEVIKRADLVSEIKKIKHPFDENIEGREGIEY</sequence>
<dbReference type="AlphaFoldDB" id="A0A399G0C0"/>
<dbReference type="EMBL" id="NDHY01000001">
    <property type="protein sequence ID" value="RII01040.1"/>
    <property type="molecule type" value="Genomic_DNA"/>
</dbReference>
<name>A0A399G0C0_UNCN2</name>
<comment type="caution">
    <text evidence="1">The sequence shown here is derived from an EMBL/GenBank/DDBJ whole genome shotgun (WGS) entry which is preliminary data.</text>
</comment>
<organism evidence="1 2">
    <name type="scientific">candidate division NPL-UPA2 bacterium Unc8</name>
    <dbReference type="NCBI Taxonomy" id="1980939"/>
    <lineage>
        <taxon>Bacteria</taxon>
    </lineage>
</organism>
<accession>A0A399G0C0</accession>
<dbReference type="SUPFAM" id="SSF52540">
    <property type="entry name" value="P-loop containing nucleoside triphosphate hydrolases"/>
    <property type="match status" value="1"/>
</dbReference>
<dbReference type="InterPro" id="IPR027417">
    <property type="entry name" value="P-loop_NTPase"/>
</dbReference>
<protein>
    <submittedName>
        <fullName evidence="1">Cob(I)yrinic acid a,c-diamide adenosyltransferase</fullName>
    </submittedName>
</protein>